<organism evidence="1 2">
    <name type="scientific">Hymenobacter yonginensis</name>
    <dbReference type="NCBI Taxonomy" id="748197"/>
    <lineage>
        <taxon>Bacteria</taxon>
        <taxon>Pseudomonadati</taxon>
        <taxon>Bacteroidota</taxon>
        <taxon>Cytophagia</taxon>
        <taxon>Cytophagales</taxon>
        <taxon>Hymenobacteraceae</taxon>
        <taxon>Hymenobacter</taxon>
    </lineage>
</organism>
<gene>
    <name evidence="1" type="ORF">O9Z63_15305</name>
</gene>
<dbReference type="Proteomes" id="UP001211872">
    <property type="component" value="Chromosome"/>
</dbReference>
<dbReference type="InterPro" id="IPR013783">
    <property type="entry name" value="Ig-like_fold"/>
</dbReference>
<evidence type="ECO:0000313" key="2">
    <source>
        <dbReference type="Proteomes" id="UP001211872"/>
    </source>
</evidence>
<sequence length="571" mass="60794">MEFITEKQFNRIRIEARTLIGVGYDLRVYYAYGVDANIVETARGVVSRFTSPALGTNYSTQVVDNGVTVCVNSDVANPELAVDTNLDNFATFNAVASVSCPNTLRVKLEAAVPRGFYAGFVVGREGLADIQALGSLQIRTFLGGEPRETVSGLGLLQVTALPNNKYQVSFPTNRAFDEVQLTRSSLLGVLDNLKVYYGFGIEPSAFLDQDPIRSDFASGAGQFQGRRNGVLQVASDTTSIVNGERAADADLTNFAVIRSGLVGGLSRTALQVNLNGAGQAGNAAGAVIRQGTGLLNTQLLNALTLRTYNAAGQLLETASGSNLLNQSLLTNGQVEVYFNTTQDFAKVEVEVASTAAVLARTLVYQVFAEDKLSGFPLTITAPGPLPVELVAFTVQAVGPAVQLDWRTASERNNQYFEIERAEKPSAGFVAVGRVAGSGTSNGRSYTFRDETAAATQATTLYYRLRQVDVDGTPEYSPVVAVSWKNTKQTAVALYPNPATQSSTVRVSLAGSNEPAATTLQVYDMRGVLLRQLPADKLTLSGQDLPAGIYHVVVAGSQGQIIGSQRLVVTGN</sequence>
<dbReference type="InterPro" id="IPR026444">
    <property type="entry name" value="Secre_tail"/>
</dbReference>
<dbReference type="RefSeq" id="WP_270126162.1">
    <property type="nucleotide sequence ID" value="NZ_CP115396.1"/>
</dbReference>
<reference evidence="1 2" key="1">
    <citation type="journal article" date="2011" name="Int. J. Syst. Evol. Microbiol.">
        <title>Hymenobacter yonginensis sp. nov., isolated from a mesotrophic artificial lake.</title>
        <authorList>
            <person name="Joung Y."/>
            <person name="Cho S.H."/>
            <person name="Kim H."/>
            <person name="Kim S.B."/>
            <person name="Joh K."/>
        </authorList>
    </citation>
    <scope>NUCLEOTIDE SEQUENCE [LARGE SCALE GENOMIC DNA]</scope>
    <source>
        <strain evidence="1 2">KCTC 22745</strain>
    </source>
</reference>
<protein>
    <submittedName>
        <fullName evidence="1">T9SS type A sorting domain-containing protein</fullName>
    </submittedName>
</protein>
<dbReference type="EMBL" id="CP115396">
    <property type="protein sequence ID" value="WBO83736.1"/>
    <property type="molecule type" value="Genomic_DNA"/>
</dbReference>
<dbReference type="NCBIfam" id="TIGR04183">
    <property type="entry name" value="Por_Secre_tail"/>
    <property type="match status" value="1"/>
</dbReference>
<proteinExistence type="predicted"/>
<name>A0ABY7PKI6_9BACT</name>
<keyword evidence="2" id="KW-1185">Reference proteome</keyword>
<dbReference type="Gene3D" id="2.60.40.10">
    <property type="entry name" value="Immunoglobulins"/>
    <property type="match status" value="1"/>
</dbReference>
<evidence type="ECO:0000313" key="1">
    <source>
        <dbReference type="EMBL" id="WBO83736.1"/>
    </source>
</evidence>
<accession>A0ABY7PKI6</accession>